<dbReference type="Proteomes" id="UP000318733">
    <property type="component" value="Unassembled WGS sequence"/>
</dbReference>
<keyword evidence="2" id="KW-0472">Membrane</keyword>
<dbReference type="PANTHER" id="PTHR34978:SF3">
    <property type="entry name" value="SLR0241 PROTEIN"/>
    <property type="match status" value="1"/>
</dbReference>
<dbReference type="InterPro" id="IPR008756">
    <property type="entry name" value="Peptidase_M56"/>
</dbReference>
<feature type="transmembrane region" description="Helical" evidence="2">
    <location>
        <begin position="269"/>
        <end position="289"/>
    </location>
</feature>
<evidence type="ECO:0000256" key="2">
    <source>
        <dbReference type="SAM" id="Phobius"/>
    </source>
</evidence>
<feature type="region of interest" description="Disordered" evidence="1">
    <location>
        <begin position="661"/>
        <end position="701"/>
    </location>
</feature>
<sequence>MRVIIYLLQVSAGTSIFYGFYYFLLRRMTFFTINRWYLVVTLALSFMIPLITITVSKQPAPVIQQVVNINQWQNTPVVQMQFNPVKDTTPTFNWRSLIIPLYTVCSLILLIRLLAVVVAFFLKIKGKRRTKIDNVEVIHGDKKLDNGSFFNYIILNDDELSAAEIQQIIAHELIHVKRFHSADRMLASLVQVVLWFNPFVYLYSRAIEQNHEFEVDREMGLQADKRIYADMLLHLSVARGGTLYNSFSKVPLKRRITMLFTKPTNHMKKVIYLLTIPVVMISCLAFAKFKNNAKKNGSSASVFTKLKKDIKKNVSNILPVAEVENNVELNKHSVIYGVEKMGNNIEVIIDGKRYEKDILYKISSSCIKNSTISGENQPKLPNGNTANNGTVNIETKAGKIIYMTPNEKENLIKVRSIPAGQFYTRLPLKDEKGKSYDKIIIQLTNGSIATADLGVKEKATFDIDDDSYTEEQIQNLSAEKINSISGEIKVTFNIQPASIAKNYQYHAFFKFKTNAAVAAENEKTINVSKTNQPNLTPNTVAKPLPVVSMTADEKQKLSKLMDATPSAYFYKREHFQDADGIRHDKITFKLSDGSVSADLGPEDKVGVFIDGEFYNEDAIKKISMEKAESLEITREGYDAKKIPEEQNYAVPFALKTNKFTTPATPVKDKQKTKLTPVIKQGPAKQNAKASTDDGPSLTTEKEDQLIKKNLSKEGSPFFKRYHFDRPGSKGIDLITFKIRKLRDTATHIVTATLDSNVKAGAFIDGKFFTEEEMNKLTPQKVASLGFSFKSDTKQENLPDNYGFSVSFKTETVSE</sequence>
<proteinExistence type="predicted"/>
<feature type="transmembrane region" description="Helical" evidence="2">
    <location>
        <begin position="6"/>
        <end position="24"/>
    </location>
</feature>
<keyword evidence="2" id="KW-1133">Transmembrane helix</keyword>
<dbReference type="OrthoDB" id="649093at2"/>
<keyword evidence="2" id="KW-0812">Transmembrane</keyword>
<evidence type="ECO:0000259" key="3">
    <source>
        <dbReference type="Pfam" id="PF05569"/>
    </source>
</evidence>
<reference evidence="4 5" key="1">
    <citation type="submission" date="2019-07" db="EMBL/GenBank/DDBJ databases">
        <authorList>
            <person name="Huq M.A."/>
        </authorList>
    </citation>
    <scope>NUCLEOTIDE SEQUENCE [LARGE SCALE GENOMIC DNA]</scope>
    <source>
        <strain evidence="4 5">MAH-19</strain>
    </source>
</reference>
<dbReference type="InterPro" id="IPR052173">
    <property type="entry name" value="Beta-lactam_resp_regulator"/>
</dbReference>
<feature type="transmembrane region" description="Helical" evidence="2">
    <location>
        <begin position="36"/>
        <end position="55"/>
    </location>
</feature>
<gene>
    <name evidence="4" type="ORF">FO440_21310</name>
</gene>
<dbReference type="AlphaFoldDB" id="A0A556MBM4"/>
<dbReference type="PANTHER" id="PTHR34978">
    <property type="entry name" value="POSSIBLE SENSOR-TRANSDUCER PROTEIN BLAR"/>
    <property type="match status" value="1"/>
</dbReference>
<dbReference type="Pfam" id="PF05569">
    <property type="entry name" value="Peptidase_M56"/>
    <property type="match status" value="1"/>
</dbReference>
<dbReference type="CDD" id="cd07341">
    <property type="entry name" value="M56_BlaR1_MecR1_like"/>
    <property type="match status" value="1"/>
</dbReference>
<comment type="caution">
    <text evidence="4">The sequence shown here is derived from an EMBL/GenBank/DDBJ whole genome shotgun (WGS) entry which is preliminary data.</text>
</comment>
<evidence type="ECO:0000313" key="5">
    <source>
        <dbReference type="Proteomes" id="UP000318733"/>
    </source>
</evidence>
<evidence type="ECO:0000256" key="1">
    <source>
        <dbReference type="SAM" id="MobiDB-lite"/>
    </source>
</evidence>
<protein>
    <submittedName>
        <fullName evidence="4">M56 family metallopeptidase</fullName>
    </submittedName>
</protein>
<feature type="transmembrane region" description="Helical" evidence="2">
    <location>
        <begin position="97"/>
        <end position="122"/>
    </location>
</feature>
<accession>A0A556MBM4</accession>
<dbReference type="EMBL" id="VLPK01000005">
    <property type="protein sequence ID" value="TSJ37303.1"/>
    <property type="molecule type" value="Genomic_DNA"/>
</dbReference>
<feature type="domain" description="Peptidase M56" evidence="3">
    <location>
        <begin position="33"/>
        <end position="259"/>
    </location>
</feature>
<name>A0A556MBM4_9SPHI</name>
<dbReference type="RefSeq" id="WP_144250338.1">
    <property type="nucleotide sequence ID" value="NZ_VLPK01000005.1"/>
</dbReference>
<keyword evidence="5" id="KW-1185">Reference proteome</keyword>
<evidence type="ECO:0000313" key="4">
    <source>
        <dbReference type="EMBL" id="TSJ37303.1"/>
    </source>
</evidence>
<organism evidence="4 5">
    <name type="scientific">Mucilaginibacter corticis</name>
    <dbReference type="NCBI Taxonomy" id="2597670"/>
    <lineage>
        <taxon>Bacteria</taxon>
        <taxon>Pseudomonadati</taxon>
        <taxon>Bacteroidota</taxon>
        <taxon>Sphingobacteriia</taxon>
        <taxon>Sphingobacteriales</taxon>
        <taxon>Sphingobacteriaceae</taxon>
        <taxon>Mucilaginibacter</taxon>
    </lineage>
</organism>